<gene>
    <name evidence="2" type="ORF">EEDITHA_LOCUS7158</name>
</gene>
<protein>
    <submittedName>
        <fullName evidence="2">Uncharacterized protein</fullName>
    </submittedName>
</protein>
<evidence type="ECO:0000313" key="3">
    <source>
        <dbReference type="Proteomes" id="UP001153954"/>
    </source>
</evidence>
<sequence>MLTVEEGIFGGIDNSQTALTIRIVSDPHTMRYDVKLSMSGQELSRKRPFSQSPNALAKKLGSPRIPGPREDVFSWALKGRS</sequence>
<dbReference type="EMBL" id="CAKOGL010000010">
    <property type="protein sequence ID" value="CAH2091281.1"/>
    <property type="molecule type" value="Genomic_DNA"/>
</dbReference>
<name>A0AAU9TZW5_EUPED</name>
<keyword evidence="3" id="KW-1185">Reference proteome</keyword>
<comment type="caution">
    <text evidence="2">The sequence shown here is derived from an EMBL/GenBank/DDBJ whole genome shotgun (WGS) entry which is preliminary data.</text>
</comment>
<dbReference type="AlphaFoldDB" id="A0AAU9TZW5"/>
<accession>A0AAU9TZW5</accession>
<organism evidence="2 3">
    <name type="scientific">Euphydryas editha</name>
    <name type="common">Edith's checkerspot</name>
    <dbReference type="NCBI Taxonomy" id="104508"/>
    <lineage>
        <taxon>Eukaryota</taxon>
        <taxon>Metazoa</taxon>
        <taxon>Ecdysozoa</taxon>
        <taxon>Arthropoda</taxon>
        <taxon>Hexapoda</taxon>
        <taxon>Insecta</taxon>
        <taxon>Pterygota</taxon>
        <taxon>Neoptera</taxon>
        <taxon>Endopterygota</taxon>
        <taxon>Lepidoptera</taxon>
        <taxon>Glossata</taxon>
        <taxon>Ditrysia</taxon>
        <taxon>Papilionoidea</taxon>
        <taxon>Nymphalidae</taxon>
        <taxon>Nymphalinae</taxon>
        <taxon>Euphydryas</taxon>
    </lineage>
</organism>
<feature type="region of interest" description="Disordered" evidence="1">
    <location>
        <begin position="41"/>
        <end position="67"/>
    </location>
</feature>
<evidence type="ECO:0000313" key="2">
    <source>
        <dbReference type="EMBL" id="CAH2091281.1"/>
    </source>
</evidence>
<dbReference type="Proteomes" id="UP001153954">
    <property type="component" value="Unassembled WGS sequence"/>
</dbReference>
<reference evidence="2" key="1">
    <citation type="submission" date="2022-03" db="EMBL/GenBank/DDBJ databases">
        <authorList>
            <person name="Tunstrom K."/>
        </authorList>
    </citation>
    <scope>NUCLEOTIDE SEQUENCE</scope>
</reference>
<evidence type="ECO:0000256" key="1">
    <source>
        <dbReference type="SAM" id="MobiDB-lite"/>
    </source>
</evidence>
<proteinExistence type="predicted"/>